<dbReference type="Proteomes" id="UP000180133">
    <property type="component" value="Unassembled WGS sequence"/>
</dbReference>
<dbReference type="Gene3D" id="3.40.50.300">
    <property type="entry name" value="P-loop containing nucleotide triphosphate hydrolases"/>
    <property type="match status" value="1"/>
</dbReference>
<keyword evidence="2" id="KW-0067">ATP-binding</keyword>
<dbReference type="InterPro" id="IPR003959">
    <property type="entry name" value="ATPase_AAA_core"/>
</dbReference>
<organism evidence="2 3">
    <name type="scientific">Vibrio rotiferianus</name>
    <dbReference type="NCBI Taxonomy" id="190895"/>
    <lineage>
        <taxon>Bacteria</taxon>
        <taxon>Pseudomonadati</taxon>
        <taxon>Pseudomonadota</taxon>
        <taxon>Gammaproteobacteria</taxon>
        <taxon>Vibrionales</taxon>
        <taxon>Vibrionaceae</taxon>
        <taxon>Vibrio</taxon>
    </lineage>
</organism>
<evidence type="ECO:0000313" key="3">
    <source>
        <dbReference type="Proteomes" id="UP000180133"/>
    </source>
</evidence>
<dbReference type="InterPro" id="IPR027417">
    <property type="entry name" value="P-loop_NTPase"/>
</dbReference>
<dbReference type="EMBL" id="MKFT01000004">
    <property type="protein sequence ID" value="OHY94880.1"/>
    <property type="molecule type" value="Genomic_DNA"/>
</dbReference>
<feature type="domain" description="ATPase AAA-type core" evidence="1">
    <location>
        <begin position="225"/>
        <end position="308"/>
    </location>
</feature>
<dbReference type="GO" id="GO:0005524">
    <property type="term" value="F:ATP binding"/>
    <property type="evidence" value="ECO:0007669"/>
    <property type="project" value="UniProtKB-KW"/>
</dbReference>
<reference evidence="2 3" key="1">
    <citation type="submission" date="2016-09" db="EMBL/GenBank/DDBJ databases">
        <title>Isolation, identification and antibiotic sensitivity analysis of bacterial pathogen from juvenile Hippocampus erectus with tail-rotted disease.</title>
        <authorList>
            <person name="Yang Q."/>
        </authorList>
    </citation>
    <scope>NUCLEOTIDE SEQUENCE [LARGE SCALE GENOMIC DNA]</scope>
    <source>
        <strain evidence="2 3">HM-10</strain>
    </source>
</reference>
<dbReference type="SUPFAM" id="SSF52540">
    <property type="entry name" value="P-loop containing nucleoside triphosphate hydrolases"/>
    <property type="match status" value="1"/>
</dbReference>
<protein>
    <submittedName>
        <fullName evidence="2">ABC transporter ATP-binding protein</fullName>
    </submittedName>
</protein>
<proteinExistence type="predicted"/>
<sequence>MELLLPENNLCTQEQNIRFQKISALIGENGAGKSSILQSIFNKRLENGTYHEKKIVCFSSGQNEKFSRYFSKYLASERQANRGLSLGCCYYDKSWSNLLIFLASMNGNGRVRGFLTSKEYIEQSEGGLDDVSSKLVTSIKIEQPYINRINDALRDEEQGIEDTFRTSPYHRTLESFVHTIVDDAYDFDVPLTEQEVVINYENFFLPSFEDQEDAFFDEKVTFFTQAADNSYFFKRSSMSLRFKDELTLDDLSDGEYQILFLYALIDLFDSENTLFLLDEVDSHLHYKNIENLWDALHSIEGAAITTTHLLDSITSPKNGFENLKIVQNGIIKEQGKVKAVIDRLSNLSRMKSVQFDICNKLKNIVLMDDYNDWSIFLALANRKGLDISHLSSIYVIKQESSCGGGNEELGKRKFDWVESLLASESSRVTENIFLICDRDEALIDFHHNGVSVVGQKSKDAIKRAKGSNKKLGLHFLAWRRREIKTYLLSFTALSDSGLIGEVNNGRLPADYHLCADDPGDNESIRALDVKSYITELIDTVGVGLDESKLNAYVNKIPESEISEDIENMYNYLVDNLS</sequence>
<dbReference type="RefSeq" id="WP_071235665.1">
    <property type="nucleotide sequence ID" value="NZ_KV861322.1"/>
</dbReference>
<dbReference type="PANTHER" id="PTHR32182:SF22">
    <property type="entry name" value="ATP-DEPENDENT ENDONUCLEASE, OLD FAMILY-RELATED"/>
    <property type="match status" value="1"/>
</dbReference>
<name>A0ABX3DB32_9VIBR</name>
<keyword evidence="3" id="KW-1185">Reference proteome</keyword>
<evidence type="ECO:0000313" key="2">
    <source>
        <dbReference type="EMBL" id="OHY94880.1"/>
    </source>
</evidence>
<dbReference type="PANTHER" id="PTHR32182">
    <property type="entry name" value="DNA REPLICATION AND REPAIR PROTEIN RECF"/>
    <property type="match status" value="1"/>
</dbReference>
<accession>A0ABX3DB32</accession>
<comment type="caution">
    <text evidence="2">The sequence shown here is derived from an EMBL/GenBank/DDBJ whole genome shotgun (WGS) entry which is preliminary data.</text>
</comment>
<dbReference type="Pfam" id="PF13304">
    <property type="entry name" value="AAA_21"/>
    <property type="match status" value="1"/>
</dbReference>
<evidence type="ECO:0000259" key="1">
    <source>
        <dbReference type="Pfam" id="PF13304"/>
    </source>
</evidence>
<keyword evidence="2" id="KW-0547">Nucleotide-binding</keyword>
<gene>
    <name evidence="2" type="ORF">BI375_14605</name>
</gene>